<organism evidence="1 2">
    <name type="scientific">Massilimicrobiota timonensis</name>
    <dbReference type="NCBI Taxonomy" id="1776392"/>
    <lineage>
        <taxon>Bacteria</taxon>
        <taxon>Bacillati</taxon>
        <taxon>Bacillota</taxon>
        <taxon>Erysipelotrichia</taxon>
        <taxon>Erysipelotrichales</taxon>
        <taxon>Erysipelotrichaceae</taxon>
        <taxon>Massilimicrobiota</taxon>
    </lineage>
</organism>
<dbReference type="RefSeq" id="WP_191341275.1">
    <property type="nucleotide sequence ID" value="NZ_JAUDCK010000031.1"/>
</dbReference>
<keyword evidence="2" id="KW-1185">Reference proteome</keyword>
<evidence type="ECO:0000313" key="2">
    <source>
        <dbReference type="Proteomes" id="UP001529275"/>
    </source>
</evidence>
<protein>
    <submittedName>
        <fullName evidence="1">Uncharacterized protein</fullName>
    </submittedName>
</protein>
<gene>
    <name evidence="1" type="ORF">QUV98_08455</name>
</gene>
<reference evidence="1 2" key="2">
    <citation type="submission" date="2023-06" db="EMBL/GenBank/DDBJ databases">
        <authorList>
            <person name="Zeman M."/>
            <person name="Kubasova T."/>
            <person name="Jahodarova E."/>
            <person name="Nykrynova M."/>
            <person name="Rychlik I."/>
        </authorList>
    </citation>
    <scope>NUCLEOTIDE SEQUENCE [LARGE SCALE GENOMIC DNA]</scope>
    <source>
        <strain evidence="1 2">ET341</strain>
    </source>
</reference>
<comment type="caution">
    <text evidence="1">The sequence shown here is derived from an EMBL/GenBank/DDBJ whole genome shotgun (WGS) entry which is preliminary data.</text>
</comment>
<dbReference type="Proteomes" id="UP001529275">
    <property type="component" value="Unassembled WGS sequence"/>
</dbReference>
<evidence type="ECO:0000313" key="1">
    <source>
        <dbReference type="EMBL" id="MDM8196344.1"/>
    </source>
</evidence>
<dbReference type="EMBL" id="JAUDCK010000031">
    <property type="protein sequence ID" value="MDM8196344.1"/>
    <property type="molecule type" value="Genomic_DNA"/>
</dbReference>
<sequence>MHAYSEAYVDDVVENQGRLFDYFAQTYPNKSTEDFIVTYMKSKTRKSIDDSKAYVMTMDFEELWNYFYTTEDVDIKDGETIPGFIPDWIGEFYAYYQWFYNIPSSLIVEKIPVNYLIHAYPGLHDLDLELAVKKVGEY</sequence>
<accession>A0ABT7UJL6</accession>
<reference evidence="2" key="1">
    <citation type="submission" date="2023-06" db="EMBL/GenBank/DDBJ databases">
        <title>Identification and characterization of horizontal gene transfer across gut microbiota members of farm animals based on homology search.</title>
        <authorList>
            <person name="Zeman M."/>
            <person name="Kubasova T."/>
            <person name="Jahodarova E."/>
            <person name="Nykrynova M."/>
            <person name="Rychlik I."/>
        </authorList>
    </citation>
    <scope>NUCLEOTIDE SEQUENCE [LARGE SCALE GENOMIC DNA]</scope>
    <source>
        <strain evidence="2">ET341</strain>
    </source>
</reference>
<proteinExistence type="predicted"/>
<name>A0ABT7UJL6_9FIRM</name>